<sequence>MLIVDNVSIALGGRNIVENVSFKAKPGTVTGLIGPNGAGKSTLLSALSGDIPLAGGSITLGQKDPQHTPVRELARTRSVMLQDVGVAFSFLVRDVVEMGRRPWARTDQAEFDDEIIDAALEATGTTHLIDRDIMVLSGGERARVAMARVLAQRTPIVFFDEPTAAMDIRYQEQSLGLIRELAAHGATVIVVLHDLNAAAAYCDSIVCLDSGSVAAAGPVAEVFNSKILSKVYGWPIEVSTTSSAIHVAPQRARKGTMSAALIAPLSSKNTHSHMG</sequence>
<dbReference type="InterPro" id="IPR017871">
    <property type="entry name" value="ABC_transporter-like_CS"/>
</dbReference>
<keyword evidence="4" id="KW-1278">Translocase</keyword>
<dbReference type="EMBL" id="CAFW01000079">
    <property type="protein sequence ID" value="CCE55244.1"/>
    <property type="molecule type" value="Genomic_DNA"/>
</dbReference>
<dbReference type="GO" id="GO:0016887">
    <property type="term" value="F:ATP hydrolysis activity"/>
    <property type="evidence" value="ECO:0007669"/>
    <property type="project" value="InterPro"/>
</dbReference>
<name>G7HYH9_9CORY</name>
<dbReference type="PROSITE" id="PS00211">
    <property type="entry name" value="ABC_TRANSPORTER_1"/>
    <property type="match status" value="1"/>
</dbReference>
<dbReference type="Proteomes" id="UP000004840">
    <property type="component" value="Unassembled WGS sequence"/>
</dbReference>
<dbReference type="CDD" id="cd03214">
    <property type="entry name" value="ABC_Iron-Siderophores_B12_Hemin"/>
    <property type="match status" value="1"/>
</dbReference>
<keyword evidence="2" id="KW-0547">Nucleotide-binding</keyword>
<dbReference type="InterPro" id="IPR003439">
    <property type="entry name" value="ABC_transporter-like_ATP-bd"/>
</dbReference>
<reference evidence="6 7" key="1">
    <citation type="journal article" date="2012" name="J. Bacteriol.">
        <title>Genome Sequence of Corynebacterium casei UCMA 3821, Isolated from a Smear-Ripened Cheese.</title>
        <authorList>
            <person name="Monnet C."/>
            <person name="Loux V."/>
            <person name="Bento P."/>
            <person name="Gibrat J.F."/>
            <person name="Straub C."/>
            <person name="Bonnarme P."/>
            <person name="Landaud S."/>
            <person name="Irlinger F."/>
        </authorList>
    </citation>
    <scope>NUCLEOTIDE SEQUENCE [LARGE SCALE GENOMIC DNA]</scope>
    <source>
        <strain evidence="6 7">UCMA 3821</strain>
    </source>
</reference>
<dbReference type="PROSITE" id="PS50893">
    <property type="entry name" value="ABC_TRANSPORTER_2"/>
    <property type="match status" value="1"/>
</dbReference>
<accession>G7HYH9</accession>
<evidence type="ECO:0000256" key="3">
    <source>
        <dbReference type="ARBA" id="ARBA00022840"/>
    </source>
</evidence>
<dbReference type="Pfam" id="PF00005">
    <property type="entry name" value="ABC_tran"/>
    <property type="match status" value="1"/>
</dbReference>
<dbReference type="PANTHER" id="PTHR42794">
    <property type="entry name" value="HEMIN IMPORT ATP-BINDING PROTEIN HMUV"/>
    <property type="match status" value="1"/>
</dbReference>
<keyword evidence="3 6" id="KW-0067">ATP-binding</keyword>
<protein>
    <submittedName>
        <fullName evidence="6">Hemin or iron-siderophore ABC transporter,ATP-binding subunit</fullName>
    </submittedName>
</protein>
<evidence type="ECO:0000313" key="7">
    <source>
        <dbReference type="Proteomes" id="UP000004840"/>
    </source>
</evidence>
<comment type="caution">
    <text evidence="6">The sequence shown here is derived from an EMBL/GenBank/DDBJ whole genome shotgun (WGS) entry which is preliminary data.</text>
</comment>
<dbReference type="RefSeq" id="WP_006822720.1">
    <property type="nucleotide sequence ID" value="NZ_CAFW01000079.1"/>
</dbReference>
<dbReference type="FunFam" id="3.40.50.300:FF:000134">
    <property type="entry name" value="Iron-enterobactin ABC transporter ATP-binding protein"/>
    <property type="match status" value="1"/>
</dbReference>
<gene>
    <name evidence="6" type="ORF">CCAS_08690</name>
</gene>
<dbReference type="Gene3D" id="3.40.50.300">
    <property type="entry name" value="P-loop containing nucleotide triphosphate hydrolases"/>
    <property type="match status" value="1"/>
</dbReference>
<dbReference type="InterPro" id="IPR003593">
    <property type="entry name" value="AAA+_ATPase"/>
</dbReference>
<evidence type="ECO:0000256" key="1">
    <source>
        <dbReference type="ARBA" id="ARBA00022448"/>
    </source>
</evidence>
<dbReference type="InterPro" id="IPR027417">
    <property type="entry name" value="P-loop_NTPase"/>
</dbReference>
<dbReference type="AlphaFoldDB" id="G7HYH9"/>
<evidence type="ECO:0000256" key="4">
    <source>
        <dbReference type="ARBA" id="ARBA00022967"/>
    </source>
</evidence>
<feature type="domain" description="ABC transporter" evidence="5">
    <location>
        <begin position="2"/>
        <end position="235"/>
    </location>
</feature>
<keyword evidence="1" id="KW-0813">Transport</keyword>
<evidence type="ECO:0000259" key="5">
    <source>
        <dbReference type="PROSITE" id="PS50893"/>
    </source>
</evidence>
<dbReference type="GO" id="GO:0005524">
    <property type="term" value="F:ATP binding"/>
    <property type="evidence" value="ECO:0007669"/>
    <property type="project" value="UniProtKB-KW"/>
</dbReference>
<organism evidence="6 7">
    <name type="scientific">Corynebacterium casei UCMA 3821</name>
    <dbReference type="NCBI Taxonomy" id="1110505"/>
    <lineage>
        <taxon>Bacteria</taxon>
        <taxon>Bacillati</taxon>
        <taxon>Actinomycetota</taxon>
        <taxon>Actinomycetes</taxon>
        <taxon>Mycobacteriales</taxon>
        <taxon>Corynebacteriaceae</taxon>
        <taxon>Corynebacterium</taxon>
    </lineage>
</organism>
<proteinExistence type="predicted"/>
<dbReference type="SUPFAM" id="SSF52540">
    <property type="entry name" value="P-loop containing nucleoside triphosphate hydrolases"/>
    <property type="match status" value="1"/>
</dbReference>
<evidence type="ECO:0000313" key="6">
    <source>
        <dbReference type="EMBL" id="CCE55244.1"/>
    </source>
</evidence>
<evidence type="ECO:0000256" key="2">
    <source>
        <dbReference type="ARBA" id="ARBA00022741"/>
    </source>
</evidence>
<dbReference type="NCBIfam" id="NF010068">
    <property type="entry name" value="PRK13548.1"/>
    <property type="match status" value="1"/>
</dbReference>
<dbReference type="PANTHER" id="PTHR42794:SF1">
    <property type="entry name" value="HEMIN IMPORT ATP-BINDING PROTEIN HMUV"/>
    <property type="match status" value="1"/>
</dbReference>
<dbReference type="SMART" id="SM00382">
    <property type="entry name" value="AAA"/>
    <property type="match status" value="1"/>
</dbReference>